<dbReference type="EMBL" id="FNWO01000005">
    <property type="protein sequence ID" value="SEH33406.1"/>
    <property type="molecule type" value="Genomic_DNA"/>
</dbReference>
<dbReference type="InterPro" id="IPR006665">
    <property type="entry name" value="OmpA-like"/>
</dbReference>
<comment type="subcellular location">
    <subcellularLocation>
        <location evidence="1">Cell outer membrane</location>
    </subcellularLocation>
</comment>
<dbReference type="PRINTS" id="PR01021">
    <property type="entry name" value="OMPADOMAIN"/>
</dbReference>
<dbReference type="PROSITE" id="PS51257">
    <property type="entry name" value="PROKAR_LIPOPROTEIN"/>
    <property type="match status" value="1"/>
</dbReference>
<dbReference type="RefSeq" id="WP_074766871.1">
    <property type="nucleotide sequence ID" value="NZ_FNWO01000005.1"/>
</dbReference>
<evidence type="ECO:0000256" key="2">
    <source>
        <dbReference type="ARBA" id="ARBA00023136"/>
    </source>
</evidence>
<dbReference type="InterPro" id="IPR006664">
    <property type="entry name" value="OMP_bac"/>
</dbReference>
<dbReference type="Pfam" id="PF00691">
    <property type="entry name" value="OmpA"/>
    <property type="match status" value="2"/>
</dbReference>
<feature type="domain" description="OmpA-like" evidence="5">
    <location>
        <begin position="307"/>
        <end position="415"/>
    </location>
</feature>
<gene>
    <name evidence="6" type="ORF">SAMN04244559_01370</name>
</gene>
<evidence type="ECO:0000313" key="6">
    <source>
        <dbReference type="EMBL" id="SEH33406.1"/>
    </source>
</evidence>
<feature type="domain" description="OmpA-like" evidence="5">
    <location>
        <begin position="166"/>
        <end position="283"/>
    </location>
</feature>
<dbReference type="PROSITE" id="PS51123">
    <property type="entry name" value="OMPA_2"/>
    <property type="match status" value="2"/>
</dbReference>
<dbReference type="GO" id="GO:0009279">
    <property type="term" value="C:cell outer membrane"/>
    <property type="evidence" value="ECO:0007669"/>
    <property type="project" value="UniProtKB-SubCell"/>
</dbReference>
<evidence type="ECO:0000256" key="3">
    <source>
        <dbReference type="ARBA" id="ARBA00023237"/>
    </source>
</evidence>
<keyword evidence="3" id="KW-0998">Cell outer membrane</keyword>
<sequence length="415" mass="43900">MKNIIRWAGIGATATLAACAVPAEVNDVQKVLSARAEGGTAFTRSLFQEYQAYTRSQVQTEVEWVDAAGTARKALRVADGEAVAPDELTGRKVPATRIPELAAARGRLMTYLAGGAAERVPAAAAKAQVAFDCWLEQEAEGRPNGTCRTTFLTHEPMLKKPAPTAAGPVEAQRRYVVTFGLGSAELGPQSRQTLGEAAATQAQLRAPLVSVAGFTDAVGSVEQNLRLARHRADVVTAELVKLGVPPGLIAEDALGETNPQVPTGDNAVEPRNRRVEVTLAGNAWGIGGYGGYAYGDAGRGYYGHGWGGVYGYNGGHAVFFASGSSQLSAEAIERLKQVVAAEKTHHPKVVRVIGFTDRTGSVSTNVRLAHQRAEKVAAEIVRLGGTAPVIESRPGDSWGSSYDGHARRVEILFDY</sequence>
<evidence type="ECO:0000313" key="7">
    <source>
        <dbReference type="Proteomes" id="UP000182983"/>
    </source>
</evidence>
<evidence type="ECO:0000259" key="5">
    <source>
        <dbReference type="PROSITE" id="PS51123"/>
    </source>
</evidence>
<reference evidence="7" key="1">
    <citation type="submission" date="2016-10" db="EMBL/GenBank/DDBJ databases">
        <authorList>
            <person name="Varghese N."/>
            <person name="Submissions S."/>
        </authorList>
    </citation>
    <scope>NUCLEOTIDE SEQUENCE [LARGE SCALE GENOMIC DNA]</scope>
    <source>
        <strain evidence="7">DSM 13234</strain>
    </source>
</reference>
<dbReference type="PANTHER" id="PTHR30329">
    <property type="entry name" value="STATOR ELEMENT OF FLAGELLAR MOTOR COMPLEX"/>
    <property type="match status" value="1"/>
</dbReference>
<protein>
    <submittedName>
        <fullName evidence="6">Outer membrane protein and related peptidoglycan-associated (Lipo)proteins</fullName>
    </submittedName>
</protein>
<dbReference type="SUPFAM" id="SSF103088">
    <property type="entry name" value="OmpA-like"/>
    <property type="match status" value="2"/>
</dbReference>
<organism evidence="6 7">
    <name type="scientific">Magnetospirillum fulvum</name>
    <name type="common">Rhodospirillum fulvum</name>
    <dbReference type="NCBI Taxonomy" id="1082"/>
    <lineage>
        <taxon>Bacteria</taxon>
        <taxon>Pseudomonadati</taxon>
        <taxon>Pseudomonadota</taxon>
        <taxon>Alphaproteobacteria</taxon>
        <taxon>Rhodospirillales</taxon>
        <taxon>Rhodospirillaceae</taxon>
        <taxon>Magnetospirillum</taxon>
    </lineage>
</organism>
<dbReference type="InterPro" id="IPR050330">
    <property type="entry name" value="Bact_OuterMem_StrucFunc"/>
</dbReference>
<evidence type="ECO:0000256" key="4">
    <source>
        <dbReference type="PROSITE-ProRule" id="PRU00473"/>
    </source>
</evidence>
<name>A0A1H6HD51_MAGFU</name>
<dbReference type="AlphaFoldDB" id="A0A1H6HD51"/>
<accession>A0A1H6HD51</accession>
<keyword evidence="2 4" id="KW-0472">Membrane</keyword>
<dbReference type="OrthoDB" id="189250at2"/>
<dbReference type="Proteomes" id="UP000182983">
    <property type="component" value="Unassembled WGS sequence"/>
</dbReference>
<proteinExistence type="predicted"/>
<keyword evidence="7" id="KW-1185">Reference proteome</keyword>
<dbReference type="CDD" id="cd07185">
    <property type="entry name" value="OmpA_C-like"/>
    <property type="match status" value="2"/>
</dbReference>
<dbReference type="Gene3D" id="3.30.1330.60">
    <property type="entry name" value="OmpA-like domain"/>
    <property type="match status" value="2"/>
</dbReference>
<dbReference type="PANTHER" id="PTHR30329:SF21">
    <property type="entry name" value="LIPOPROTEIN YIAD-RELATED"/>
    <property type="match status" value="1"/>
</dbReference>
<evidence type="ECO:0000256" key="1">
    <source>
        <dbReference type="ARBA" id="ARBA00004442"/>
    </source>
</evidence>
<dbReference type="InterPro" id="IPR036737">
    <property type="entry name" value="OmpA-like_sf"/>
</dbReference>